<keyword evidence="2" id="KW-0560">Oxidoreductase</keyword>
<sequence length="296" mass="31917">MLNLFKRSDLRWVLYQQLRFSSTNSAQGRLQNKIAVITGGAKGIGRTTAQEFIDEGAKVIIADIDDQQGPKVAQELGPKAQFIRCDVGNEANVAQVIDTAIAHHGKLDILYNNAGIVGLNNPQNIEDLDLDNFDQVMRVNVRGMMAGIKHASRVMIPAGSGSILCTASICGILGGFGPHSYSISKFAVAGIVKALASELCQHGVRINCISPWVVATQMVIDEFRQIYQKASQEQLKGIIDGLGELKGARCDEIDIAKAAVYLGSDEAKYVSGHNLVVDGGATSFKTLVFPSPHEYM</sequence>
<dbReference type="PANTHER" id="PTHR43180:SF55">
    <property type="entry name" value="ALCOHOL DEHYDROGENASE-LIKE PROTEIN"/>
    <property type="match status" value="1"/>
</dbReference>
<name>A0AAW1MWH0_SAPOF</name>
<comment type="similarity">
    <text evidence="1">Belongs to the short-chain dehydrogenases/reductases (SDR) family.</text>
</comment>
<dbReference type="PRINTS" id="PR00081">
    <property type="entry name" value="GDHRDH"/>
</dbReference>
<dbReference type="Gene3D" id="3.40.50.720">
    <property type="entry name" value="NAD(P)-binding Rossmann-like Domain"/>
    <property type="match status" value="1"/>
</dbReference>
<comment type="caution">
    <text evidence="3">The sequence shown here is derived from an EMBL/GenBank/DDBJ whole genome shotgun (WGS) entry which is preliminary data.</text>
</comment>
<dbReference type="EMBL" id="JBDFQZ010000002">
    <property type="protein sequence ID" value="KAK9751155.1"/>
    <property type="molecule type" value="Genomic_DNA"/>
</dbReference>
<dbReference type="FunFam" id="3.40.50.720:FF:000084">
    <property type="entry name" value="Short-chain dehydrogenase reductase"/>
    <property type="match status" value="1"/>
</dbReference>
<reference evidence="3" key="1">
    <citation type="submission" date="2024-03" db="EMBL/GenBank/DDBJ databases">
        <title>WGS assembly of Saponaria officinalis var. Norfolk2.</title>
        <authorList>
            <person name="Jenkins J."/>
            <person name="Shu S."/>
            <person name="Grimwood J."/>
            <person name="Barry K."/>
            <person name="Goodstein D."/>
            <person name="Schmutz J."/>
            <person name="Leebens-Mack J."/>
            <person name="Osbourn A."/>
        </authorList>
    </citation>
    <scope>NUCLEOTIDE SEQUENCE [LARGE SCALE GENOMIC DNA]</scope>
    <source>
        <strain evidence="3">JIC</strain>
    </source>
</reference>
<dbReference type="GO" id="GO:0016491">
    <property type="term" value="F:oxidoreductase activity"/>
    <property type="evidence" value="ECO:0007669"/>
    <property type="project" value="UniProtKB-KW"/>
</dbReference>
<dbReference type="PANTHER" id="PTHR43180">
    <property type="entry name" value="3-OXOACYL-(ACYL-CARRIER-PROTEIN) REDUCTASE (AFU_ORTHOLOGUE AFUA_6G11210)"/>
    <property type="match status" value="1"/>
</dbReference>
<proteinExistence type="inferred from homology"/>
<dbReference type="SUPFAM" id="SSF51735">
    <property type="entry name" value="NAD(P)-binding Rossmann-fold domains"/>
    <property type="match status" value="1"/>
</dbReference>
<dbReference type="Pfam" id="PF13561">
    <property type="entry name" value="adh_short_C2"/>
    <property type="match status" value="1"/>
</dbReference>
<evidence type="ECO:0000256" key="1">
    <source>
        <dbReference type="ARBA" id="ARBA00006484"/>
    </source>
</evidence>
<keyword evidence="4" id="KW-1185">Reference proteome</keyword>
<gene>
    <name evidence="3" type="ORF">RND81_02G245900</name>
</gene>
<organism evidence="3 4">
    <name type="scientific">Saponaria officinalis</name>
    <name type="common">Common soapwort</name>
    <name type="synonym">Lychnis saponaria</name>
    <dbReference type="NCBI Taxonomy" id="3572"/>
    <lineage>
        <taxon>Eukaryota</taxon>
        <taxon>Viridiplantae</taxon>
        <taxon>Streptophyta</taxon>
        <taxon>Embryophyta</taxon>
        <taxon>Tracheophyta</taxon>
        <taxon>Spermatophyta</taxon>
        <taxon>Magnoliopsida</taxon>
        <taxon>eudicotyledons</taxon>
        <taxon>Gunneridae</taxon>
        <taxon>Pentapetalae</taxon>
        <taxon>Caryophyllales</taxon>
        <taxon>Caryophyllaceae</taxon>
        <taxon>Caryophylleae</taxon>
        <taxon>Saponaria</taxon>
    </lineage>
</organism>
<dbReference type="Proteomes" id="UP001443914">
    <property type="component" value="Unassembled WGS sequence"/>
</dbReference>
<evidence type="ECO:0000313" key="3">
    <source>
        <dbReference type="EMBL" id="KAK9751155.1"/>
    </source>
</evidence>
<dbReference type="InterPro" id="IPR036291">
    <property type="entry name" value="NAD(P)-bd_dom_sf"/>
</dbReference>
<dbReference type="PRINTS" id="PR00080">
    <property type="entry name" value="SDRFAMILY"/>
</dbReference>
<evidence type="ECO:0000256" key="2">
    <source>
        <dbReference type="ARBA" id="ARBA00023002"/>
    </source>
</evidence>
<dbReference type="InterPro" id="IPR002347">
    <property type="entry name" value="SDR_fam"/>
</dbReference>
<protein>
    <submittedName>
        <fullName evidence="3">Uncharacterized protein</fullName>
    </submittedName>
</protein>
<evidence type="ECO:0000313" key="4">
    <source>
        <dbReference type="Proteomes" id="UP001443914"/>
    </source>
</evidence>
<accession>A0AAW1MWH0</accession>
<dbReference type="AlphaFoldDB" id="A0AAW1MWH0"/>